<evidence type="ECO:0000256" key="1">
    <source>
        <dbReference type="ARBA" id="ARBA00010638"/>
    </source>
</evidence>
<comment type="similarity">
    <text evidence="1 5">Belongs to the 5-formyltetrahydrofolate cyclo-ligase family.</text>
</comment>
<dbReference type="PANTHER" id="PTHR23407:SF1">
    <property type="entry name" value="5-FORMYLTETRAHYDROFOLATE CYCLO-LIGASE"/>
    <property type="match status" value="1"/>
</dbReference>
<dbReference type="PIRSF" id="PIRSF006806">
    <property type="entry name" value="FTHF_cligase"/>
    <property type="match status" value="1"/>
</dbReference>
<dbReference type="EMBL" id="VUNQ01000009">
    <property type="protein sequence ID" value="MSU00939.1"/>
    <property type="molecule type" value="Genomic_DNA"/>
</dbReference>
<gene>
    <name evidence="6" type="ORF">FYJ83_05605</name>
</gene>
<proteinExistence type="inferred from homology"/>
<keyword evidence="3 4" id="KW-0067">ATP-binding</keyword>
<dbReference type="Pfam" id="PF01812">
    <property type="entry name" value="5-FTHF_cyc-lig"/>
    <property type="match status" value="1"/>
</dbReference>
<dbReference type="GO" id="GO:0005524">
    <property type="term" value="F:ATP binding"/>
    <property type="evidence" value="ECO:0007669"/>
    <property type="project" value="UniProtKB-KW"/>
</dbReference>
<dbReference type="Proteomes" id="UP000469523">
    <property type="component" value="Unassembled WGS sequence"/>
</dbReference>
<dbReference type="NCBIfam" id="TIGR02727">
    <property type="entry name" value="MTHFS_bact"/>
    <property type="match status" value="1"/>
</dbReference>
<comment type="caution">
    <text evidence="6">The sequence shown here is derived from an EMBL/GenBank/DDBJ whole genome shotgun (WGS) entry which is preliminary data.</text>
</comment>
<dbReference type="InterPro" id="IPR002698">
    <property type="entry name" value="FTHF_cligase"/>
</dbReference>
<feature type="binding site" evidence="4">
    <location>
        <begin position="133"/>
        <end position="141"/>
    </location>
    <ligand>
        <name>ATP</name>
        <dbReference type="ChEBI" id="CHEBI:30616"/>
    </ligand>
</feature>
<evidence type="ECO:0000256" key="2">
    <source>
        <dbReference type="ARBA" id="ARBA00022741"/>
    </source>
</evidence>
<keyword evidence="6" id="KW-0436">Ligase</keyword>
<evidence type="ECO:0000256" key="3">
    <source>
        <dbReference type="ARBA" id="ARBA00022840"/>
    </source>
</evidence>
<dbReference type="EC" id="6.3.3.2" evidence="5"/>
<feature type="binding site" evidence="4">
    <location>
        <position position="49"/>
    </location>
    <ligand>
        <name>substrate</name>
    </ligand>
</feature>
<comment type="cofactor">
    <cofactor evidence="5">
        <name>Mg(2+)</name>
        <dbReference type="ChEBI" id="CHEBI:18420"/>
    </cofactor>
</comment>
<dbReference type="GO" id="GO:0009396">
    <property type="term" value="P:folic acid-containing compound biosynthetic process"/>
    <property type="evidence" value="ECO:0007669"/>
    <property type="project" value="TreeGrafter"/>
</dbReference>
<sequence length="191" mass="21832">MDKKTLRKEMLKKRSELSREDIVEYSNIIANKIYEMDNYKNAKRIMCFVSNGDEVETHPLIEQIIKDGKSIVVPITIPKTRELLVSDVYSLSELEVGDYNIEVPKKEFTRVVDPNTIDLILVPGVAFAKDGYRVGYGGGYYDRFLSKLLNPTPKIAIGFDLQVVDKVPTDQYDLPVDMIVTEKRIIHCSKN</sequence>
<dbReference type="GO" id="GO:0046872">
    <property type="term" value="F:metal ion binding"/>
    <property type="evidence" value="ECO:0007669"/>
    <property type="project" value="UniProtKB-KW"/>
</dbReference>
<accession>A0A6N7XG14</accession>
<name>A0A6N7XG14_9FIRM</name>
<evidence type="ECO:0000256" key="4">
    <source>
        <dbReference type="PIRSR" id="PIRSR006806-1"/>
    </source>
</evidence>
<feature type="binding site" evidence="4">
    <location>
        <begin position="3"/>
        <end position="7"/>
    </location>
    <ligand>
        <name>ATP</name>
        <dbReference type="ChEBI" id="CHEBI:30616"/>
    </ligand>
</feature>
<dbReference type="InterPro" id="IPR024185">
    <property type="entry name" value="FTHF_cligase-like_sf"/>
</dbReference>
<dbReference type="Gene3D" id="3.40.50.10420">
    <property type="entry name" value="NagB/RpiA/CoA transferase-like"/>
    <property type="match status" value="1"/>
</dbReference>
<dbReference type="RefSeq" id="WP_154439362.1">
    <property type="nucleotide sequence ID" value="NZ_JAHLPJ010000001.1"/>
</dbReference>
<dbReference type="InterPro" id="IPR037171">
    <property type="entry name" value="NagB/RpiA_transferase-like"/>
</dbReference>
<keyword evidence="5" id="KW-0479">Metal-binding</keyword>
<keyword evidence="2 4" id="KW-0547">Nucleotide-binding</keyword>
<evidence type="ECO:0000313" key="7">
    <source>
        <dbReference type="Proteomes" id="UP000469523"/>
    </source>
</evidence>
<dbReference type="GO" id="GO:0030272">
    <property type="term" value="F:5-formyltetrahydrofolate cyclo-ligase activity"/>
    <property type="evidence" value="ECO:0007669"/>
    <property type="project" value="UniProtKB-EC"/>
</dbReference>
<keyword evidence="7" id="KW-1185">Reference proteome</keyword>
<comment type="catalytic activity">
    <reaction evidence="5">
        <text>(6S)-5-formyl-5,6,7,8-tetrahydrofolate + ATP = (6R)-5,10-methenyltetrahydrofolate + ADP + phosphate</text>
        <dbReference type="Rhea" id="RHEA:10488"/>
        <dbReference type="ChEBI" id="CHEBI:30616"/>
        <dbReference type="ChEBI" id="CHEBI:43474"/>
        <dbReference type="ChEBI" id="CHEBI:57455"/>
        <dbReference type="ChEBI" id="CHEBI:57457"/>
        <dbReference type="ChEBI" id="CHEBI:456216"/>
        <dbReference type="EC" id="6.3.3.2"/>
    </reaction>
</comment>
<dbReference type="SUPFAM" id="SSF100950">
    <property type="entry name" value="NagB/RpiA/CoA transferase-like"/>
    <property type="match status" value="1"/>
</dbReference>
<organism evidence="6 7">
    <name type="scientific">Tissierella pigra</name>
    <dbReference type="NCBI Taxonomy" id="2607614"/>
    <lineage>
        <taxon>Bacteria</taxon>
        <taxon>Bacillati</taxon>
        <taxon>Bacillota</taxon>
        <taxon>Tissierellia</taxon>
        <taxon>Tissierellales</taxon>
        <taxon>Tissierellaceae</taxon>
        <taxon>Tissierella</taxon>
    </lineage>
</organism>
<dbReference type="AlphaFoldDB" id="A0A6N7XG14"/>
<evidence type="ECO:0000313" key="6">
    <source>
        <dbReference type="EMBL" id="MSU00939.1"/>
    </source>
</evidence>
<dbReference type="PANTHER" id="PTHR23407">
    <property type="entry name" value="ATPASE INHIBITOR/5-FORMYLTETRAHYDROFOLATE CYCLO-LIGASE"/>
    <property type="match status" value="1"/>
</dbReference>
<feature type="binding site" evidence="4">
    <location>
        <position position="54"/>
    </location>
    <ligand>
        <name>substrate</name>
    </ligand>
</feature>
<keyword evidence="5" id="KW-0460">Magnesium</keyword>
<evidence type="ECO:0000256" key="5">
    <source>
        <dbReference type="RuleBase" id="RU361279"/>
    </source>
</evidence>
<protein>
    <recommendedName>
        <fullName evidence="5">5-formyltetrahydrofolate cyclo-ligase</fullName>
        <ecNumber evidence="5">6.3.3.2</ecNumber>
    </recommendedName>
</protein>
<dbReference type="GO" id="GO:0035999">
    <property type="term" value="P:tetrahydrofolate interconversion"/>
    <property type="evidence" value="ECO:0007669"/>
    <property type="project" value="TreeGrafter"/>
</dbReference>
<reference evidence="6 7" key="1">
    <citation type="submission" date="2019-09" db="EMBL/GenBank/DDBJ databases">
        <title>In-depth cultivation of the pig gut microbiome towards novel bacterial diversity and tailored functional studies.</title>
        <authorList>
            <person name="Wylensek D."/>
            <person name="Hitch T.C.A."/>
            <person name="Clavel T."/>
        </authorList>
    </citation>
    <scope>NUCLEOTIDE SEQUENCE [LARGE SCALE GENOMIC DNA]</scope>
    <source>
        <strain evidence="6 7">WCA3-693-APC-4?</strain>
    </source>
</reference>